<protein>
    <submittedName>
        <fullName evidence="11">Putative ABC transporter ATP-binding protein</fullName>
    </submittedName>
</protein>
<dbReference type="GO" id="GO:0140359">
    <property type="term" value="F:ABC-type transporter activity"/>
    <property type="evidence" value="ECO:0007669"/>
    <property type="project" value="InterPro"/>
</dbReference>
<reference evidence="11 12" key="3">
    <citation type="journal article" date="2011" name="Nat. Chem. Biol.">
        <title>Reveromycin A biosynthesis uses RevG and RevJ for stereospecific spiroacetal formation.</title>
        <authorList>
            <person name="Takahashi S."/>
            <person name="Toyoda A."/>
            <person name="Sekiyama Y."/>
            <person name="Takagi H."/>
            <person name="Nogawa T."/>
            <person name="Uramoto M."/>
            <person name="Suzuki R."/>
            <person name="Koshino H."/>
            <person name="Kumano T."/>
            <person name="Panthee S."/>
            <person name="Dairi T."/>
            <person name="Ishikawa J."/>
            <person name="Ikeda H."/>
            <person name="Sakaki Y."/>
            <person name="Osada H."/>
        </authorList>
    </citation>
    <scope>NUCLEOTIDE SEQUENCE [LARGE SCALE GENOMIC DNA]</scope>
    <source>
        <strain evidence="11 12">SN-593</strain>
    </source>
</reference>
<feature type="transmembrane region" description="Helical" evidence="8">
    <location>
        <begin position="153"/>
        <end position="182"/>
    </location>
</feature>
<dbReference type="EMBL" id="AP018365">
    <property type="protein sequence ID" value="BBA96103.1"/>
    <property type="molecule type" value="Genomic_DNA"/>
</dbReference>
<dbReference type="Pfam" id="PF00664">
    <property type="entry name" value="ABC_membrane"/>
    <property type="match status" value="1"/>
</dbReference>
<dbReference type="GO" id="GO:0034040">
    <property type="term" value="F:ATPase-coupled lipid transmembrane transporter activity"/>
    <property type="evidence" value="ECO:0007669"/>
    <property type="project" value="TreeGrafter"/>
</dbReference>
<dbReference type="InterPro" id="IPR017871">
    <property type="entry name" value="ABC_transporter-like_CS"/>
</dbReference>
<dbReference type="PROSITE" id="PS00211">
    <property type="entry name" value="ABC_TRANSPORTER_1"/>
    <property type="match status" value="1"/>
</dbReference>
<keyword evidence="6 8" id="KW-0472">Membrane</keyword>
<reference evidence="11 12" key="4">
    <citation type="journal article" date="2020" name="Sci. Rep.">
        <title>beta-carboline chemical signals induce reveromycin production through a LuxR family regulator in Streptomyces sp. SN-593.</title>
        <authorList>
            <person name="Panthee S."/>
            <person name="Kito N."/>
            <person name="Hayashi T."/>
            <person name="Shimizu T."/>
            <person name="Ishikawa J."/>
            <person name="Hamamoto H."/>
            <person name="Osada H."/>
            <person name="Takahashi S."/>
        </authorList>
    </citation>
    <scope>NUCLEOTIDE SEQUENCE [LARGE SCALE GENOMIC DNA]</scope>
    <source>
        <strain evidence="11 12">SN-593</strain>
    </source>
</reference>
<dbReference type="SUPFAM" id="SSF90123">
    <property type="entry name" value="ABC transporter transmembrane region"/>
    <property type="match status" value="1"/>
</dbReference>
<evidence type="ECO:0000256" key="3">
    <source>
        <dbReference type="ARBA" id="ARBA00022741"/>
    </source>
</evidence>
<sequence length="705" mass="72620">MSAAASPLSPLDRFRAGAPVSAAPPRGCVEEVAAHLGAAPAADRSGTRDEEGPADVQGAFEALGLRARVVTLADDWHRTPLHPLLGYWRDGSPVALLPRGRSFRLVLPGHGAIGRVDAATAADLTPWAWEVTRPLEARRARDLAAHGRRRGDLALLLAAGLAAAVLGAFLPSAGALALSAVLGDRTGLLGELAVLAGFGLGVYAGLVWLRNLVLARLESYAEAVLGPAALDRLLRTRAWRLREYTAGDLAVRVAGVDAVRQMLGNTTLSALLNLLFGAASLVVVIVLAPLPSLPALALVLAAAALSGWFGMRQLRHDRRVFALYGEASSTLLEMLRGLDKIRVAGREERAFGRWLEVFAEQKRQDLAAVGWQSAASGLTAALPGLLYALLLGAPLLLGTAYPGAGGLLALNIALTQFIGSVGQAGRIATAVFGVVPVVDRLLEVVGLEAEPAGAAVPPARRLALRGVGVRAPGGAALLRGVDLDVGPGEFVGVVGASGAGKSTLVQALLGLVPLAEGEVRFDGRRLDGLDPVSARRSLAAVLQDATATGTDIRSTVAAGRPGIDDAAVWAALDGVGLTDEVRAMPLGLATPVGAGNRMVSGGQRQRLLVARALAGRPRLLVLDEATSGLDPATEVALLGRLAEAGPGRIVVTHRVESLAAADRILVLEDGLPVAVGRYAELVTGCPAFARLLDPVGAATGREGAR</sequence>
<reference evidence="11 12" key="1">
    <citation type="journal article" date="2010" name="J. Bacteriol.">
        <title>Biochemical characterization of a novel indole prenyltransferase from Streptomyces sp. SN-593.</title>
        <authorList>
            <person name="Takahashi S."/>
            <person name="Takagi H."/>
            <person name="Toyoda A."/>
            <person name="Uramoto M."/>
            <person name="Nogawa T."/>
            <person name="Ueki M."/>
            <person name="Sakaki Y."/>
            <person name="Osada H."/>
        </authorList>
    </citation>
    <scope>NUCLEOTIDE SEQUENCE [LARGE SCALE GENOMIC DNA]</scope>
    <source>
        <strain evidence="11 12">SN-593</strain>
    </source>
</reference>
<dbReference type="GO" id="GO:0016887">
    <property type="term" value="F:ATP hydrolysis activity"/>
    <property type="evidence" value="ECO:0007669"/>
    <property type="project" value="InterPro"/>
</dbReference>
<dbReference type="SUPFAM" id="SSF52540">
    <property type="entry name" value="P-loop containing nucleoside triphosphate hydrolases"/>
    <property type="match status" value="1"/>
</dbReference>
<dbReference type="InterPro" id="IPR011527">
    <property type="entry name" value="ABC1_TM_dom"/>
</dbReference>
<dbReference type="InterPro" id="IPR039421">
    <property type="entry name" value="Type_1_exporter"/>
</dbReference>
<evidence type="ECO:0000256" key="5">
    <source>
        <dbReference type="ARBA" id="ARBA00022989"/>
    </source>
</evidence>
<dbReference type="SMART" id="SM00382">
    <property type="entry name" value="AAA"/>
    <property type="match status" value="1"/>
</dbReference>
<feature type="transmembrane region" description="Helical" evidence="8">
    <location>
        <begin position="270"/>
        <end position="287"/>
    </location>
</feature>
<comment type="subcellular location">
    <subcellularLocation>
        <location evidence="1">Cell membrane</location>
        <topology evidence="1">Multi-pass membrane protein</topology>
    </subcellularLocation>
</comment>
<accession>A0A7U3VM13</accession>
<dbReference type="AlphaFoldDB" id="A0A7U3VM13"/>
<keyword evidence="3" id="KW-0547">Nucleotide-binding</keyword>
<name>A0A7U3VM13_9ACTN</name>
<evidence type="ECO:0000256" key="7">
    <source>
        <dbReference type="SAM" id="MobiDB-lite"/>
    </source>
</evidence>
<feature type="transmembrane region" description="Helical" evidence="8">
    <location>
        <begin position="188"/>
        <end position="209"/>
    </location>
</feature>
<dbReference type="PROSITE" id="PS50893">
    <property type="entry name" value="ABC_TRANSPORTER_2"/>
    <property type="match status" value="1"/>
</dbReference>
<keyword evidence="4 11" id="KW-0067">ATP-binding</keyword>
<dbReference type="PANTHER" id="PTHR24221:SF654">
    <property type="entry name" value="ATP-BINDING CASSETTE SUB-FAMILY B MEMBER 6"/>
    <property type="match status" value="1"/>
</dbReference>
<dbReference type="Proteomes" id="UP000595703">
    <property type="component" value="Chromosome"/>
</dbReference>
<dbReference type="PANTHER" id="PTHR24221">
    <property type="entry name" value="ATP-BINDING CASSETTE SUB-FAMILY B"/>
    <property type="match status" value="1"/>
</dbReference>
<dbReference type="GO" id="GO:0005886">
    <property type="term" value="C:plasma membrane"/>
    <property type="evidence" value="ECO:0007669"/>
    <property type="project" value="UniProtKB-SubCell"/>
</dbReference>
<proteinExistence type="predicted"/>
<dbReference type="Pfam" id="PF00005">
    <property type="entry name" value="ABC_tran"/>
    <property type="match status" value="1"/>
</dbReference>
<reference evidence="11 12" key="2">
    <citation type="journal article" date="2011" name="J. Antibiot.">
        <title>Furaquinocins I and J: novel polyketide isoprenoid hybrid compounds from Streptomyces reveromyceticus SN-593.</title>
        <authorList>
            <person name="Panthee S."/>
            <person name="Takahashi S."/>
            <person name="Takagi H."/>
            <person name="Nogawa T."/>
            <person name="Oowada E."/>
            <person name="Uramoto M."/>
            <person name="Osada H."/>
        </authorList>
    </citation>
    <scope>NUCLEOTIDE SEQUENCE [LARGE SCALE GENOMIC DNA]</scope>
    <source>
        <strain evidence="11 12">SN-593</strain>
    </source>
</reference>
<dbReference type="Gene3D" id="3.40.50.300">
    <property type="entry name" value="P-loop containing nucleotide triphosphate hydrolases"/>
    <property type="match status" value="1"/>
</dbReference>
<feature type="region of interest" description="Disordered" evidence="7">
    <location>
        <begin position="1"/>
        <end position="22"/>
    </location>
</feature>
<evidence type="ECO:0000256" key="2">
    <source>
        <dbReference type="ARBA" id="ARBA00022692"/>
    </source>
</evidence>
<dbReference type="InterPro" id="IPR027417">
    <property type="entry name" value="P-loop_NTPase"/>
</dbReference>
<organism evidence="11 12">
    <name type="scientific">Actinacidiphila reveromycinica</name>
    <dbReference type="NCBI Taxonomy" id="659352"/>
    <lineage>
        <taxon>Bacteria</taxon>
        <taxon>Bacillati</taxon>
        <taxon>Actinomycetota</taxon>
        <taxon>Actinomycetes</taxon>
        <taxon>Kitasatosporales</taxon>
        <taxon>Streptomycetaceae</taxon>
        <taxon>Actinacidiphila</taxon>
    </lineage>
</organism>
<evidence type="ECO:0000256" key="1">
    <source>
        <dbReference type="ARBA" id="ARBA00004651"/>
    </source>
</evidence>
<feature type="domain" description="ABC transporter" evidence="9">
    <location>
        <begin position="462"/>
        <end position="694"/>
    </location>
</feature>
<evidence type="ECO:0000313" key="12">
    <source>
        <dbReference type="Proteomes" id="UP000595703"/>
    </source>
</evidence>
<dbReference type="Gene3D" id="1.20.1560.10">
    <property type="entry name" value="ABC transporter type 1, transmembrane domain"/>
    <property type="match status" value="1"/>
</dbReference>
<gene>
    <name evidence="11" type="ORF">RVR_1252</name>
</gene>
<evidence type="ECO:0000256" key="6">
    <source>
        <dbReference type="ARBA" id="ARBA00023136"/>
    </source>
</evidence>
<keyword evidence="2 8" id="KW-0812">Transmembrane</keyword>
<feature type="domain" description="ABC transmembrane type-1" evidence="10">
    <location>
        <begin position="154"/>
        <end position="431"/>
    </location>
</feature>
<evidence type="ECO:0000256" key="4">
    <source>
        <dbReference type="ARBA" id="ARBA00022840"/>
    </source>
</evidence>
<dbReference type="KEGG" id="arev:RVR_1252"/>
<feature type="transmembrane region" description="Helical" evidence="8">
    <location>
        <begin position="293"/>
        <end position="311"/>
    </location>
</feature>
<dbReference type="PROSITE" id="PS50929">
    <property type="entry name" value="ABC_TM1F"/>
    <property type="match status" value="1"/>
</dbReference>
<dbReference type="InterPro" id="IPR003439">
    <property type="entry name" value="ABC_transporter-like_ATP-bd"/>
</dbReference>
<evidence type="ECO:0000259" key="10">
    <source>
        <dbReference type="PROSITE" id="PS50929"/>
    </source>
</evidence>
<keyword evidence="12" id="KW-1185">Reference proteome</keyword>
<keyword evidence="5 8" id="KW-1133">Transmembrane helix</keyword>
<evidence type="ECO:0000256" key="8">
    <source>
        <dbReference type="SAM" id="Phobius"/>
    </source>
</evidence>
<evidence type="ECO:0000313" key="11">
    <source>
        <dbReference type="EMBL" id="BBA96103.1"/>
    </source>
</evidence>
<dbReference type="RefSeq" id="WP_202232587.1">
    <property type="nucleotide sequence ID" value="NZ_AP018365.1"/>
</dbReference>
<dbReference type="InterPro" id="IPR036640">
    <property type="entry name" value="ABC1_TM_sf"/>
</dbReference>
<dbReference type="InterPro" id="IPR003593">
    <property type="entry name" value="AAA+_ATPase"/>
</dbReference>
<evidence type="ECO:0000259" key="9">
    <source>
        <dbReference type="PROSITE" id="PS50893"/>
    </source>
</evidence>
<dbReference type="GO" id="GO:0005524">
    <property type="term" value="F:ATP binding"/>
    <property type="evidence" value="ECO:0007669"/>
    <property type="project" value="UniProtKB-KW"/>
</dbReference>